<evidence type="ECO:0000313" key="1">
    <source>
        <dbReference type="EMBL" id="OUJ18154.1"/>
    </source>
</evidence>
<name>A0A1Y3GD82_9EURY</name>
<dbReference type="RefSeq" id="WP_161490788.1">
    <property type="nucleotide sequence ID" value="NZ_MRZU01000004.1"/>
</dbReference>
<dbReference type="EMBL" id="MRZU01000004">
    <property type="protein sequence ID" value="OUJ18154.1"/>
    <property type="molecule type" value="Genomic_DNA"/>
</dbReference>
<keyword evidence="2" id="KW-1185">Reference proteome</keyword>
<comment type="caution">
    <text evidence="1">The sequence shown here is derived from an EMBL/GenBank/DDBJ whole genome shotgun (WGS) entry which is preliminary data.</text>
</comment>
<protein>
    <submittedName>
        <fullName evidence="1">Uncharacterized protein</fullName>
    </submittedName>
</protein>
<accession>A0A1Y3GD82</accession>
<dbReference type="Proteomes" id="UP000195137">
    <property type="component" value="Unassembled WGS sequence"/>
</dbReference>
<dbReference type="AlphaFoldDB" id="A0A1Y3GD82"/>
<evidence type="ECO:0000313" key="2">
    <source>
        <dbReference type="Proteomes" id="UP000195137"/>
    </source>
</evidence>
<organism evidence="1 2">
    <name type="scientific">Methanonatronarchaeum thermophilum</name>
    <dbReference type="NCBI Taxonomy" id="1927129"/>
    <lineage>
        <taxon>Archaea</taxon>
        <taxon>Methanobacteriati</taxon>
        <taxon>Methanobacteriota</taxon>
        <taxon>Methanonatronarchaeia</taxon>
        <taxon>Methanonatronarchaeales</taxon>
        <taxon>Methanonatronarchaeaceae</taxon>
        <taxon>Methanonatronarchaeum</taxon>
    </lineage>
</organism>
<reference evidence="1 2" key="1">
    <citation type="submission" date="2016-12" db="EMBL/GenBank/DDBJ databases">
        <title>Discovery of methanogenic haloarchaea.</title>
        <authorList>
            <person name="Sorokin D.Y."/>
            <person name="Makarova K.S."/>
            <person name="Abbas B."/>
            <person name="Ferrer M."/>
            <person name="Golyshin P.N."/>
        </authorList>
    </citation>
    <scope>NUCLEOTIDE SEQUENCE [LARGE SCALE GENOMIC DNA]</scope>
    <source>
        <strain evidence="1">AMET1</strain>
    </source>
</reference>
<proteinExistence type="predicted"/>
<sequence>MYIDLERYGGLVGLVVKIDKKFIKMSLGWDMARTGGGLLLGPSGHIPFIQA</sequence>
<gene>
    <name evidence="1" type="ORF">AMET1_1057</name>
</gene>